<accession>A0A2P2QC25</accession>
<sequence>MQIHSSECARSPGWQPPSSPLLEVAASVSQLRWPECLQEPSVHYLTYEGTFPSQPAMPPSKLYNPRVSLLLNEASLCQ</sequence>
<proteinExistence type="predicted"/>
<dbReference type="EMBL" id="GGEC01084066">
    <property type="protein sequence ID" value="MBX64550.1"/>
    <property type="molecule type" value="Transcribed_RNA"/>
</dbReference>
<protein>
    <submittedName>
        <fullName evidence="1">Uncharacterized protein</fullName>
    </submittedName>
</protein>
<reference evidence="1" key="1">
    <citation type="submission" date="2018-02" db="EMBL/GenBank/DDBJ databases">
        <title>Rhizophora mucronata_Transcriptome.</title>
        <authorList>
            <person name="Meera S.P."/>
            <person name="Sreeshan A."/>
            <person name="Augustine A."/>
        </authorList>
    </citation>
    <scope>NUCLEOTIDE SEQUENCE</scope>
    <source>
        <tissue evidence="1">Leaf</tissue>
    </source>
</reference>
<evidence type="ECO:0000313" key="1">
    <source>
        <dbReference type="EMBL" id="MBX64550.1"/>
    </source>
</evidence>
<name>A0A2P2QC25_RHIMU</name>
<dbReference type="AlphaFoldDB" id="A0A2P2QC25"/>
<organism evidence="1">
    <name type="scientific">Rhizophora mucronata</name>
    <name type="common">Asiatic mangrove</name>
    <dbReference type="NCBI Taxonomy" id="61149"/>
    <lineage>
        <taxon>Eukaryota</taxon>
        <taxon>Viridiplantae</taxon>
        <taxon>Streptophyta</taxon>
        <taxon>Embryophyta</taxon>
        <taxon>Tracheophyta</taxon>
        <taxon>Spermatophyta</taxon>
        <taxon>Magnoliopsida</taxon>
        <taxon>eudicotyledons</taxon>
        <taxon>Gunneridae</taxon>
        <taxon>Pentapetalae</taxon>
        <taxon>rosids</taxon>
        <taxon>fabids</taxon>
        <taxon>Malpighiales</taxon>
        <taxon>Rhizophoraceae</taxon>
        <taxon>Rhizophora</taxon>
    </lineage>
</organism>